<dbReference type="PANTHER" id="PTHR43278">
    <property type="entry name" value="NAD(P)H-DEPENDENT FMN-CONTAINING OXIDOREDUCTASE YWQN-RELATED"/>
    <property type="match status" value="1"/>
</dbReference>
<dbReference type="SUPFAM" id="SSF52218">
    <property type="entry name" value="Flavoproteins"/>
    <property type="match status" value="1"/>
</dbReference>
<sequence length="285" mass="32896">MKKVLGIVVSKRQLGNSELLLKEIMDNVPEPCCKELIRLPDCRIEPCSGCYRCLKRGKECPIKDDFSFVLDKLTEADAVLFGVPVYFFGPHGSLKLLTDRMLGVQNIIEKTRQKPCIVVIPYGVNHWEGYAKTAALVLPRVLEMKLIDCWTVRAALPGECFDEAGHLRYARDLGKKLFVADEYEKEQSECPNCGSDLFRRCKDGGIECPLCGARQVSTLGQYKPVITHQNRLSTEALYHHFRHWLISMVERYIDERTRLSTVQRPYMNKAWWIRPSERTRDHFEE</sequence>
<evidence type="ECO:0000259" key="3">
    <source>
        <dbReference type="Pfam" id="PF03358"/>
    </source>
</evidence>
<organism evidence="4 5">
    <name type="scientific">Heliobacterium mobile</name>
    <name type="common">Heliobacillus mobilis</name>
    <dbReference type="NCBI Taxonomy" id="28064"/>
    <lineage>
        <taxon>Bacteria</taxon>
        <taxon>Bacillati</taxon>
        <taxon>Bacillota</taxon>
        <taxon>Clostridia</taxon>
        <taxon>Eubacteriales</taxon>
        <taxon>Heliobacteriaceae</taxon>
        <taxon>Heliobacterium</taxon>
    </lineage>
</organism>
<dbReference type="Gene3D" id="3.40.50.360">
    <property type="match status" value="1"/>
</dbReference>
<protein>
    <submittedName>
        <fullName evidence="4">Flavodoxin family protein</fullName>
    </submittedName>
</protein>
<dbReference type="GO" id="GO:0016491">
    <property type="term" value="F:oxidoreductase activity"/>
    <property type="evidence" value="ECO:0007669"/>
    <property type="project" value="InterPro"/>
</dbReference>
<evidence type="ECO:0000313" key="4">
    <source>
        <dbReference type="EMBL" id="MTV50760.1"/>
    </source>
</evidence>
<dbReference type="RefSeq" id="WP_155477840.1">
    <property type="nucleotide sequence ID" value="NZ_WNKU01000034.1"/>
</dbReference>
<evidence type="ECO:0000313" key="5">
    <source>
        <dbReference type="Proteomes" id="UP000430670"/>
    </source>
</evidence>
<keyword evidence="2" id="KW-0288">FMN</keyword>
<dbReference type="InterPro" id="IPR051796">
    <property type="entry name" value="ISF_SsuE-like"/>
</dbReference>
<reference evidence="4 5" key="1">
    <citation type="submission" date="2019-11" db="EMBL/GenBank/DDBJ databases">
        <title>Whole-genome sequence of a the green, strictly anaerobic photosynthetic bacterium Heliobacillus mobilis DSM 6151.</title>
        <authorList>
            <person name="Kyndt J.A."/>
            <person name="Meyer T.E."/>
        </authorList>
    </citation>
    <scope>NUCLEOTIDE SEQUENCE [LARGE SCALE GENOMIC DNA]</scope>
    <source>
        <strain evidence="4 5">DSM 6151</strain>
    </source>
</reference>
<dbReference type="OrthoDB" id="9805976at2"/>
<dbReference type="AlphaFoldDB" id="A0A6I3SNZ2"/>
<dbReference type="PANTHER" id="PTHR43278:SF2">
    <property type="entry name" value="IRON-SULFUR FLAVOPROTEIN"/>
    <property type="match status" value="1"/>
</dbReference>
<keyword evidence="5" id="KW-1185">Reference proteome</keyword>
<name>A0A6I3SNZ2_HELMO</name>
<dbReference type="InterPro" id="IPR005025">
    <property type="entry name" value="FMN_Rdtase-like_dom"/>
</dbReference>
<dbReference type="EMBL" id="WNKU01000034">
    <property type="protein sequence ID" value="MTV50760.1"/>
    <property type="molecule type" value="Genomic_DNA"/>
</dbReference>
<comment type="caution">
    <text evidence="4">The sequence shown here is derived from an EMBL/GenBank/DDBJ whole genome shotgun (WGS) entry which is preliminary data.</text>
</comment>
<proteinExistence type="predicted"/>
<gene>
    <name evidence="4" type="ORF">GJ688_17650</name>
</gene>
<dbReference type="Proteomes" id="UP000430670">
    <property type="component" value="Unassembled WGS sequence"/>
</dbReference>
<dbReference type="InterPro" id="IPR029039">
    <property type="entry name" value="Flavoprotein-like_sf"/>
</dbReference>
<keyword evidence="1" id="KW-0285">Flavoprotein</keyword>
<accession>A0A6I3SNZ2</accession>
<feature type="domain" description="NADPH-dependent FMN reductase-like" evidence="3">
    <location>
        <begin position="3"/>
        <end position="127"/>
    </location>
</feature>
<evidence type="ECO:0000256" key="1">
    <source>
        <dbReference type="ARBA" id="ARBA00022630"/>
    </source>
</evidence>
<evidence type="ECO:0000256" key="2">
    <source>
        <dbReference type="ARBA" id="ARBA00022643"/>
    </source>
</evidence>
<dbReference type="Pfam" id="PF03358">
    <property type="entry name" value="FMN_red"/>
    <property type="match status" value="1"/>
</dbReference>